<evidence type="ECO:0000313" key="2">
    <source>
        <dbReference type="Proteomes" id="UP001202289"/>
    </source>
</evidence>
<proteinExistence type="predicted"/>
<dbReference type="Proteomes" id="UP001202289">
    <property type="component" value="Unassembled WGS sequence"/>
</dbReference>
<reference evidence="1" key="1">
    <citation type="submission" date="2022-05" db="EMBL/GenBank/DDBJ databases">
        <title>Comparative Genomics of Spacecraft Associated Microbes.</title>
        <authorList>
            <person name="Tran M.T."/>
            <person name="Wright A."/>
            <person name="Seuylemezian A."/>
            <person name="Eisen J."/>
            <person name="Coil D."/>
        </authorList>
    </citation>
    <scope>NUCLEOTIDE SEQUENCE</scope>
    <source>
        <strain evidence="1">FAIRING 10M-2.2</strain>
    </source>
</reference>
<sequence>MGNNDDKKNMRINCVCDVVNFINELQGCATSTCPTGCDVPFLGAHQGSRLANTRPFVLFTSEGDPFKVFIGSGSNKKCFSDIFRVESVDDCCAVLRALEVHNSDQKDCEEPVCVFLRDPNATLQATNSVVTVDLNCFCGIQCLRDAHVSGV</sequence>
<keyword evidence="2" id="KW-1185">Reference proteome</keyword>
<comment type="caution">
    <text evidence="1">The sequence shown here is derived from an EMBL/GenBank/DDBJ whole genome shotgun (WGS) entry which is preliminary data.</text>
</comment>
<organism evidence="1 2">
    <name type="scientific">Bacillus cytotoxicus</name>
    <dbReference type="NCBI Taxonomy" id="580165"/>
    <lineage>
        <taxon>Bacteria</taxon>
        <taxon>Bacillati</taxon>
        <taxon>Bacillota</taxon>
        <taxon>Bacilli</taxon>
        <taxon>Bacillales</taxon>
        <taxon>Bacillaceae</taxon>
        <taxon>Bacillus</taxon>
        <taxon>Bacillus cereus group</taxon>
    </lineage>
</organism>
<accession>A0ACC6A3D1</accession>
<name>A0ACC6A3D1_9BACI</name>
<evidence type="ECO:0000313" key="1">
    <source>
        <dbReference type="EMBL" id="MCM3735090.1"/>
    </source>
</evidence>
<protein>
    <submittedName>
        <fullName evidence="1">CotY/CotZ family spore coat protein</fullName>
    </submittedName>
</protein>
<gene>
    <name evidence="1" type="ORF">M3215_04485</name>
</gene>
<dbReference type="EMBL" id="JAMBOP010000004">
    <property type="protein sequence ID" value="MCM3735090.1"/>
    <property type="molecule type" value="Genomic_DNA"/>
</dbReference>